<evidence type="ECO:0000313" key="3">
    <source>
        <dbReference type="Proteomes" id="UP000004836"/>
    </source>
</evidence>
<comment type="caution">
    <text evidence="2">The sequence shown here is derived from an EMBL/GenBank/DDBJ whole genome shotgun (WGS) entry which is preliminary data.</text>
</comment>
<dbReference type="PIRSF" id="PIRSF003113">
    <property type="entry name" value="BolA"/>
    <property type="match status" value="1"/>
</dbReference>
<protein>
    <recommendedName>
        <fullName evidence="4">BolA family transcriptional regulator</fullName>
    </recommendedName>
</protein>
<dbReference type="STRING" id="1220535.IMCC14465_15800"/>
<evidence type="ECO:0008006" key="4">
    <source>
        <dbReference type="Google" id="ProtNLM"/>
    </source>
</evidence>
<evidence type="ECO:0000256" key="1">
    <source>
        <dbReference type="RuleBase" id="RU003860"/>
    </source>
</evidence>
<dbReference type="PANTHER" id="PTHR46230">
    <property type="match status" value="1"/>
</dbReference>
<accession>J9DEY1</accession>
<dbReference type="AlphaFoldDB" id="J9DEY1"/>
<dbReference type="GO" id="GO:0016226">
    <property type="term" value="P:iron-sulfur cluster assembly"/>
    <property type="evidence" value="ECO:0007669"/>
    <property type="project" value="TreeGrafter"/>
</dbReference>
<dbReference type="Proteomes" id="UP000004836">
    <property type="component" value="Unassembled WGS sequence"/>
</dbReference>
<dbReference type="InterPro" id="IPR036065">
    <property type="entry name" value="BolA-like_sf"/>
</dbReference>
<dbReference type="OrthoDB" id="9811118at2"/>
<comment type="similarity">
    <text evidence="1">Belongs to the BolA/IbaG family.</text>
</comment>
<organism evidence="2 3">
    <name type="scientific">alpha proteobacterium IMCC14465</name>
    <dbReference type="NCBI Taxonomy" id="1220535"/>
    <lineage>
        <taxon>Bacteria</taxon>
        <taxon>Pseudomonadati</taxon>
        <taxon>Pseudomonadota</taxon>
        <taxon>Alphaproteobacteria</taxon>
        <taxon>PS1 clade</taxon>
    </lineage>
</organism>
<dbReference type="PANTHER" id="PTHR46230:SF7">
    <property type="entry name" value="BOLA-LIKE PROTEIN 1"/>
    <property type="match status" value="1"/>
</dbReference>
<reference evidence="2 3" key="1">
    <citation type="journal article" date="2012" name="J. Bacteriol.">
        <title>Genome Sequence of Strain IMCC14465, Isolated from the East Sea, Belonging to the PS1 Clade of Alphaproteobacteria.</title>
        <authorList>
            <person name="Yang S.J."/>
            <person name="Kang I."/>
            <person name="Cho J.C."/>
        </authorList>
    </citation>
    <scope>NUCLEOTIDE SEQUENCE [LARGE SCALE GENOMIC DNA]</scope>
    <source>
        <strain evidence="2 3">IMCC14465</strain>
    </source>
</reference>
<dbReference type="InterPro" id="IPR002634">
    <property type="entry name" value="BolA"/>
</dbReference>
<dbReference type="Gene3D" id="3.30.300.90">
    <property type="entry name" value="BolA-like"/>
    <property type="match status" value="1"/>
</dbReference>
<dbReference type="SUPFAM" id="SSF82657">
    <property type="entry name" value="BolA-like"/>
    <property type="match status" value="1"/>
</dbReference>
<dbReference type="eggNOG" id="COG0271">
    <property type="taxonomic scope" value="Bacteria"/>
</dbReference>
<dbReference type="Pfam" id="PF01722">
    <property type="entry name" value="BolA"/>
    <property type="match status" value="1"/>
</dbReference>
<name>J9DEY1_9PROT</name>
<keyword evidence="3" id="KW-1185">Reference proteome</keyword>
<sequence>MAVVDMIIKKLEARFAPEYLNVTDESHRHKGHAGSRPGGETHFWVKITSSHFDGLSRIERHRLINDCLCVELKGLIHALTVKAKTPAEAAEAENK</sequence>
<dbReference type="EMBL" id="ALYF01000006">
    <property type="protein sequence ID" value="EJW20693.1"/>
    <property type="molecule type" value="Genomic_DNA"/>
</dbReference>
<gene>
    <name evidence="2" type="ORF">IMCC14465_15800</name>
</gene>
<evidence type="ECO:0000313" key="2">
    <source>
        <dbReference type="EMBL" id="EJW20693.1"/>
    </source>
</evidence>
<proteinExistence type="inferred from homology"/>